<protein>
    <submittedName>
        <fullName evidence="1">Predicted protein</fullName>
    </submittedName>
</protein>
<keyword evidence="2" id="KW-1185">Reference proteome</keyword>
<dbReference type="KEGG" id="lbc:LACBIDRAFT_324697"/>
<dbReference type="GeneID" id="6074204"/>
<accession>B0D2R3</accession>
<evidence type="ECO:0000313" key="1">
    <source>
        <dbReference type="EMBL" id="EDR11139.1"/>
    </source>
</evidence>
<name>B0D2R3_LACBS</name>
<dbReference type="Proteomes" id="UP000001194">
    <property type="component" value="Unassembled WGS sequence"/>
</dbReference>
<dbReference type="Gene3D" id="3.80.10.10">
    <property type="entry name" value="Ribonuclease Inhibitor"/>
    <property type="match status" value="1"/>
</dbReference>
<dbReference type="InParanoid" id="B0D2R3"/>
<proteinExistence type="predicted"/>
<dbReference type="OrthoDB" id="3232644at2759"/>
<evidence type="ECO:0000313" key="2">
    <source>
        <dbReference type="Proteomes" id="UP000001194"/>
    </source>
</evidence>
<dbReference type="AlphaFoldDB" id="B0D2R3"/>
<sequence length="337" mass="38086">MPFWTHVNLPQTASRLGNFATRDLELDSQACNTRSRSYLDRAMQLRYGQPHGVTKNKDAQAVFGEIYVFFFNPLIVILVLEDEAKSGSGMQNLGKSLASLYEGLKRSHRPLIDSDTGELSLGWWTKRLDVRMRDSTDDVKSDMVLVGRIVAMLPNLSILTFDVRGYGYCPVYGGLQTLPSNVLRSTSPEKLNVVYWHSPNVLPMAEYWLELLSSRPYLRSISDFAWGDHRPMATAVPNFPSLTSLHLSRSWSAEYFSRLELPHLQHLTYRANHDFTQNLAPFLQNHGANLMSFTTDCSANILPLILETCPNLISLELVVGDWISLPDNRPALPLSEQ</sequence>
<dbReference type="EMBL" id="DS547096">
    <property type="protein sequence ID" value="EDR11139.1"/>
    <property type="molecule type" value="Genomic_DNA"/>
</dbReference>
<dbReference type="InterPro" id="IPR032675">
    <property type="entry name" value="LRR_dom_sf"/>
</dbReference>
<dbReference type="HOGENOM" id="CLU_824033_0_0_1"/>
<organism evidence="2">
    <name type="scientific">Laccaria bicolor (strain S238N-H82 / ATCC MYA-4686)</name>
    <name type="common">Bicoloured deceiver</name>
    <name type="synonym">Laccaria laccata var. bicolor</name>
    <dbReference type="NCBI Taxonomy" id="486041"/>
    <lineage>
        <taxon>Eukaryota</taxon>
        <taxon>Fungi</taxon>
        <taxon>Dikarya</taxon>
        <taxon>Basidiomycota</taxon>
        <taxon>Agaricomycotina</taxon>
        <taxon>Agaricomycetes</taxon>
        <taxon>Agaricomycetidae</taxon>
        <taxon>Agaricales</taxon>
        <taxon>Agaricineae</taxon>
        <taxon>Hydnangiaceae</taxon>
        <taxon>Laccaria</taxon>
    </lineage>
</organism>
<dbReference type="SUPFAM" id="SSF52047">
    <property type="entry name" value="RNI-like"/>
    <property type="match status" value="1"/>
</dbReference>
<gene>
    <name evidence="1" type="ORF">LACBIDRAFT_324697</name>
</gene>
<dbReference type="RefSeq" id="XP_001878440.1">
    <property type="nucleotide sequence ID" value="XM_001878405.1"/>
</dbReference>
<reference evidence="1 2" key="1">
    <citation type="journal article" date="2008" name="Nature">
        <title>The genome of Laccaria bicolor provides insights into mycorrhizal symbiosis.</title>
        <authorList>
            <person name="Martin F."/>
            <person name="Aerts A."/>
            <person name="Ahren D."/>
            <person name="Brun A."/>
            <person name="Danchin E.G.J."/>
            <person name="Duchaussoy F."/>
            <person name="Gibon J."/>
            <person name="Kohler A."/>
            <person name="Lindquist E."/>
            <person name="Pereda V."/>
            <person name="Salamov A."/>
            <person name="Shapiro H.J."/>
            <person name="Wuyts J."/>
            <person name="Blaudez D."/>
            <person name="Buee M."/>
            <person name="Brokstein P."/>
            <person name="Canbaeck B."/>
            <person name="Cohen D."/>
            <person name="Courty P.E."/>
            <person name="Coutinho P.M."/>
            <person name="Delaruelle C."/>
            <person name="Detter J.C."/>
            <person name="Deveau A."/>
            <person name="DiFazio S."/>
            <person name="Duplessis S."/>
            <person name="Fraissinet-Tachet L."/>
            <person name="Lucic E."/>
            <person name="Frey-Klett P."/>
            <person name="Fourrey C."/>
            <person name="Feussner I."/>
            <person name="Gay G."/>
            <person name="Grimwood J."/>
            <person name="Hoegger P.J."/>
            <person name="Jain P."/>
            <person name="Kilaru S."/>
            <person name="Labbe J."/>
            <person name="Lin Y.C."/>
            <person name="Legue V."/>
            <person name="Le Tacon F."/>
            <person name="Marmeisse R."/>
            <person name="Melayah D."/>
            <person name="Montanini B."/>
            <person name="Muratet M."/>
            <person name="Nehls U."/>
            <person name="Niculita-Hirzel H."/>
            <person name="Oudot-Le Secq M.P."/>
            <person name="Peter M."/>
            <person name="Quesneville H."/>
            <person name="Rajashekar B."/>
            <person name="Reich M."/>
            <person name="Rouhier N."/>
            <person name="Schmutz J."/>
            <person name="Yin T."/>
            <person name="Chalot M."/>
            <person name="Henrissat B."/>
            <person name="Kuees U."/>
            <person name="Lucas S."/>
            <person name="Van de Peer Y."/>
            <person name="Podila G.K."/>
            <person name="Polle A."/>
            <person name="Pukkila P.J."/>
            <person name="Richardson P.M."/>
            <person name="Rouze P."/>
            <person name="Sanders I.R."/>
            <person name="Stajich J.E."/>
            <person name="Tunlid A."/>
            <person name="Tuskan G."/>
            <person name="Grigoriev I.V."/>
        </authorList>
    </citation>
    <scope>NUCLEOTIDE SEQUENCE [LARGE SCALE GENOMIC DNA]</scope>
    <source>
        <strain evidence="2">S238N-H82 / ATCC MYA-4686</strain>
    </source>
</reference>